<evidence type="ECO:0000313" key="2">
    <source>
        <dbReference type="EMBL" id="MDH6062809.1"/>
    </source>
</evidence>
<evidence type="ECO:0000313" key="3">
    <source>
        <dbReference type="Proteomes" id="UP001159370"/>
    </source>
</evidence>
<keyword evidence="1" id="KW-0812">Transmembrane</keyword>
<name>A0AA43GW81_9CYAN</name>
<keyword evidence="1" id="KW-1133">Transmembrane helix</keyword>
<reference evidence="2 3" key="1">
    <citation type="journal article" date="2023" name="J. Phycol.">
        <title>Chrysosporum ovalisporum is synonymous with the true-branching cyanobacterium Umezakia natans (Nostocales/Aphanizomenonaceae).</title>
        <authorList>
            <person name="McGregor G.B."/>
            <person name="Sendall B.C."/>
            <person name="Niiyama Y."/>
            <person name="Tuji A."/>
            <person name="Willis A."/>
        </authorList>
    </citation>
    <scope>NUCLEOTIDE SEQUENCE [LARGE SCALE GENOMIC DNA]</scope>
    <source>
        <strain evidence="2 3">FSS-62</strain>
    </source>
</reference>
<sequence>MALTKITPGQEITRTQQFGLSLISRLSGGRDVVLAIDLTESVGLNNEGRIRLRQIIEHSIRPGDYIYIVPFAQDVVLGTVTPSVNPLGMPIKYTHKSQANIEQLLAKIPLTSDHKYYGTDIQRAELTIYQGIAQINHNRLEKKQPIKSQSLVWLTDAPLFTEPGISSKVWIETPADSPFRIPDSPESQERQAWMKILPINKRSLSITTGENQPYTLTVVDIQPTVQEFCTPVPGNRETCLVNPYLRQQLWLPSLILLSMILLLCGLGYKLHRLRKNWQLSIEFPGEEEQIYRLKNRQKIAIGEDDGTYADCIPCPGGKVRAYLERQGDKLYLVPLSSDLPGIDYNGQKITSRRAISGSKFTLSCVDNRLGDYEMNIQIKK</sequence>
<dbReference type="AlphaFoldDB" id="A0AA43GW81"/>
<accession>A0AA43GW81</accession>
<evidence type="ECO:0000256" key="1">
    <source>
        <dbReference type="SAM" id="Phobius"/>
    </source>
</evidence>
<organism evidence="2 3">
    <name type="scientific">Umezakia ovalisporum FSS-62</name>
    <dbReference type="NCBI Taxonomy" id="2971776"/>
    <lineage>
        <taxon>Bacteria</taxon>
        <taxon>Bacillati</taxon>
        <taxon>Cyanobacteriota</taxon>
        <taxon>Cyanophyceae</taxon>
        <taxon>Nostocales</taxon>
        <taxon>Nodulariaceae</taxon>
        <taxon>Umezakia</taxon>
    </lineage>
</organism>
<dbReference type="GeneID" id="83686178"/>
<keyword evidence="1" id="KW-0472">Membrane</keyword>
<dbReference type="RefSeq" id="WP_280651020.1">
    <property type="nucleotide sequence ID" value="NZ_JANQDL010000024.1"/>
</dbReference>
<dbReference type="EMBL" id="JANQDL010000024">
    <property type="protein sequence ID" value="MDH6062809.1"/>
    <property type="molecule type" value="Genomic_DNA"/>
</dbReference>
<comment type="caution">
    <text evidence="2">The sequence shown here is derived from an EMBL/GenBank/DDBJ whole genome shotgun (WGS) entry which is preliminary data.</text>
</comment>
<gene>
    <name evidence="2" type="ORF">NWP23_03200</name>
</gene>
<dbReference type="Proteomes" id="UP001159370">
    <property type="component" value="Unassembled WGS sequence"/>
</dbReference>
<feature type="transmembrane region" description="Helical" evidence="1">
    <location>
        <begin position="249"/>
        <end position="268"/>
    </location>
</feature>
<proteinExistence type="predicted"/>
<protein>
    <submittedName>
        <fullName evidence="2">VWA domain-containing protein</fullName>
    </submittedName>
</protein>